<comment type="subcellular location">
    <subcellularLocation>
        <location evidence="2">Cell membrane</location>
        <topology evidence="2">Lipid-anchor</topology>
        <topology evidence="2">GPI-anchor</topology>
    </subcellularLocation>
    <subcellularLocation>
        <location evidence="1">Secreted</location>
        <location evidence="1">Cell wall</location>
    </subcellularLocation>
</comment>
<gene>
    <name evidence="10" type="ORF">CANVERA_P4400</name>
</gene>
<keyword evidence="6 9" id="KW-0732">Signal</keyword>
<keyword evidence="4" id="KW-0134">Cell wall</keyword>
<organism evidence="10 11">
    <name type="scientific">Candida verbasci</name>
    <dbReference type="NCBI Taxonomy" id="1227364"/>
    <lineage>
        <taxon>Eukaryota</taxon>
        <taxon>Fungi</taxon>
        <taxon>Dikarya</taxon>
        <taxon>Ascomycota</taxon>
        <taxon>Saccharomycotina</taxon>
        <taxon>Pichiomycetes</taxon>
        <taxon>Debaryomycetaceae</taxon>
        <taxon>Candida/Lodderomyces clade</taxon>
        <taxon>Candida</taxon>
    </lineage>
</organism>
<dbReference type="GO" id="GO:0005886">
    <property type="term" value="C:plasma membrane"/>
    <property type="evidence" value="ECO:0007669"/>
    <property type="project" value="UniProtKB-SubCell"/>
</dbReference>
<proteinExistence type="inferred from homology"/>
<evidence type="ECO:0000313" key="10">
    <source>
        <dbReference type="EMBL" id="CAI5759888.1"/>
    </source>
</evidence>
<feature type="signal peptide" evidence="9">
    <location>
        <begin position="1"/>
        <end position="21"/>
    </location>
</feature>
<evidence type="ECO:0000256" key="9">
    <source>
        <dbReference type="SAM" id="SignalP"/>
    </source>
</evidence>
<dbReference type="GO" id="GO:0009986">
    <property type="term" value="C:cell surface"/>
    <property type="evidence" value="ECO:0007669"/>
    <property type="project" value="TreeGrafter"/>
</dbReference>
<comment type="similarity">
    <text evidence="3">Belongs to the SPS2 family.</text>
</comment>
<feature type="chain" id="PRO_5040988337" description="Receptor L-domain domain-containing protein" evidence="9">
    <location>
        <begin position="22"/>
        <end position="440"/>
    </location>
</feature>
<dbReference type="InterPro" id="IPR051648">
    <property type="entry name" value="CWI-Assembly_Regulator"/>
</dbReference>
<feature type="compositionally biased region" description="Low complexity" evidence="8">
    <location>
        <begin position="394"/>
        <end position="405"/>
    </location>
</feature>
<dbReference type="EMBL" id="CANTUO010000005">
    <property type="protein sequence ID" value="CAI5759888.1"/>
    <property type="molecule type" value="Genomic_DNA"/>
</dbReference>
<dbReference type="SUPFAM" id="SSF52058">
    <property type="entry name" value="L domain-like"/>
    <property type="match status" value="2"/>
</dbReference>
<evidence type="ECO:0000313" key="11">
    <source>
        <dbReference type="Proteomes" id="UP001152885"/>
    </source>
</evidence>
<dbReference type="OrthoDB" id="536881at2759"/>
<reference evidence="10" key="1">
    <citation type="submission" date="2022-12" db="EMBL/GenBank/DDBJ databases">
        <authorList>
            <person name="Brejova B."/>
        </authorList>
    </citation>
    <scope>NUCLEOTIDE SEQUENCE</scope>
</reference>
<evidence type="ECO:0000256" key="5">
    <source>
        <dbReference type="ARBA" id="ARBA00022525"/>
    </source>
</evidence>
<keyword evidence="7" id="KW-0325">Glycoprotein</keyword>
<protein>
    <recommendedName>
        <fullName evidence="12">Receptor L-domain domain-containing protein</fullName>
    </recommendedName>
</protein>
<dbReference type="InterPro" id="IPR036941">
    <property type="entry name" value="Rcpt_L-dom_sf"/>
</dbReference>
<dbReference type="GO" id="GO:0009277">
    <property type="term" value="C:fungal-type cell wall"/>
    <property type="evidence" value="ECO:0007669"/>
    <property type="project" value="TreeGrafter"/>
</dbReference>
<dbReference type="GO" id="GO:0031505">
    <property type="term" value="P:fungal-type cell wall organization"/>
    <property type="evidence" value="ECO:0007669"/>
    <property type="project" value="TreeGrafter"/>
</dbReference>
<dbReference type="Proteomes" id="UP001152885">
    <property type="component" value="Unassembled WGS sequence"/>
</dbReference>
<keyword evidence="11" id="KW-1185">Reference proteome</keyword>
<evidence type="ECO:0000256" key="8">
    <source>
        <dbReference type="SAM" id="MobiDB-lite"/>
    </source>
</evidence>
<name>A0A9W4XEX8_9ASCO</name>
<evidence type="ECO:0000256" key="2">
    <source>
        <dbReference type="ARBA" id="ARBA00004609"/>
    </source>
</evidence>
<evidence type="ECO:0000256" key="7">
    <source>
        <dbReference type="ARBA" id="ARBA00023180"/>
    </source>
</evidence>
<dbReference type="PANTHER" id="PTHR31018">
    <property type="entry name" value="SPORULATION-SPECIFIC PROTEIN-RELATED"/>
    <property type="match status" value="1"/>
</dbReference>
<evidence type="ECO:0008006" key="12">
    <source>
        <dbReference type="Google" id="ProtNLM"/>
    </source>
</evidence>
<comment type="caution">
    <text evidence="10">The sequence shown here is derived from an EMBL/GenBank/DDBJ whole genome shotgun (WGS) entry which is preliminary data.</text>
</comment>
<accession>A0A9W4XEX8</accession>
<feature type="region of interest" description="Disordered" evidence="8">
    <location>
        <begin position="386"/>
        <end position="417"/>
    </location>
</feature>
<evidence type="ECO:0000256" key="1">
    <source>
        <dbReference type="ARBA" id="ARBA00004191"/>
    </source>
</evidence>
<dbReference type="AlphaFoldDB" id="A0A9W4XEX8"/>
<sequence length="440" mass="47977">MYSYIFISLVFSIGFSSIINAETTSSTTSSSSSSTATDSCSFSRTTFSYSTDVSQLNTCTALDGDITITNNELSIIDLSNINTLSGKLSIINSHNVNSINLNRLAEIEDSLIVNNLTSLNLIDVPQLSQVDDLQLISLPSLSNLNLNTNNIVNNNVSSNNLSINRLTLSDTSLTNLNNLNGITNIGYLNINNNNEIELVELNNLRTVEDALVLSFNGDNTMVHLNSLNWCSNLTVQDVMHFEANNLTYVNGSLQLSYNTFESLNLSSLISVGSSLGIFSNDLLQNLSLGSLTDINGDLNMFNNSELVFMNSSFESIENIRGAVSISGAIANLEMPNLDSIGGDFRINSTSENFSCQEFDNWNSDGQIEGNNYECNHLNELNEVIIDDDSDNNSDTDSGSNSNSNENENENSDRSSLGSRLMTPDFSLTLLIMIAFTLLTN</sequence>
<dbReference type="PANTHER" id="PTHR31018:SF3">
    <property type="entry name" value="RECEPTOR PROTEIN-TYROSINE KINASE"/>
    <property type="match status" value="1"/>
</dbReference>
<keyword evidence="5" id="KW-0964">Secreted</keyword>
<dbReference type="Gene3D" id="3.80.20.20">
    <property type="entry name" value="Receptor L-domain"/>
    <property type="match status" value="2"/>
</dbReference>
<evidence type="ECO:0000256" key="3">
    <source>
        <dbReference type="ARBA" id="ARBA00005798"/>
    </source>
</evidence>
<evidence type="ECO:0000256" key="6">
    <source>
        <dbReference type="ARBA" id="ARBA00022729"/>
    </source>
</evidence>
<evidence type="ECO:0000256" key="4">
    <source>
        <dbReference type="ARBA" id="ARBA00022512"/>
    </source>
</evidence>